<feature type="transmembrane region" description="Helical" evidence="8">
    <location>
        <begin position="339"/>
        <end position="359"/>
    </location>
</feature>
<dbReference type="OrthoDB" id="19932at2759"/>
<sequence>MRSWNYGLLAIGLSCLTATALETKMDQQEANRQVCAGMYSKTSWGGAVDPHILVKFLKEDVEGDADPITSMVIFEWRDYDLLGILPTPESLAKEYICDGEAINNNYCNSNQTGEFILAPNATELSKNMIFTQAVHLKDPGLPINYGIKKTGYYCVGTTAFSPNDVKYTAYVEFRNAYGELPASEIAKLPFYGGITIVYAVVGAFWAFLYAQHRQDILPVQNYITAIIIFLIVEMLMTWGFYDYLNRNGSNLGSKALMIIVAILNAGRNSFSFFLLLIVCMGYGVVKPTLGKTMVYVRYLAGAHFVFGLIYAIASLTISPENADLNERKQTVKATMYRKLWWCILASIMIIFGFFFFNSFTFASTSDPNFVPFHWQTRWFILDGWLNLVYFGDVVFVAYVWRPTANNRRFAMSDELAQDDEGFEIADFGVEDDEDDDLENAAAHRGEEGPRYDPAPGAKSTRPPAGATRQRISRETVLMGIRFSRSERTVIDGLTRAAMKRGENWWEERTIKVALGQAHTVVTIKVG</sequence>
<evidence type="ECO:0000256" key="8">
    <source>
        <dbReference type="SAM" id="Phobius"/>
    </source>
</evidence>
<protein>
    <recommendedName>
        <fullName evidence="14">Intimal thickness related receptor IRP domain-containing protein</fullName>
    </recommendedName>
</protein>
<name>A0A8H4RXE1_9HELO</name>
<evidence type="ECO:0000313" key="13">
    <source>
        <dbReference type="Proteomes" id="UP000566819"/>
    </source>
</evidence>
<feature type="transmembrane region" description="Helical" evidence="8">
    <location>
        <begin position="190"/>
        <end position="210"/>
    </location>
</feature>
<dbReference type="InterPro" id="IPR053938">
    <property type="entry name" value="PTM1-like_N"/>
</dbReference>
<dbReference type="GO" id="GO:0005829">
    <property type="term" value="C:cytosol"/>
    <property type="evidence" value="ECO:0007669"/>
    <property type="project" value="GOC"/>
</dbReference>
<dbReference type="PANTHER" id="PTHR21229">
    <property type="entry name" value="LUNG SEVEN TRANSMEMBRANE RECEPTOR"/>
    <property type="match status" value="1"/>
</dbReference>
<evidence type="ECO:0000256" key="1">
    <source>
        <dbReference type="ARBA" id="ARBA00004141"/>
    </source>
</evidence>
<feature type="signal peptide" evidence="9">
    <location>
        <begin position="1"/>
        <end position="20"/>
    </location>
</feature>
<feature type="transmembrane region" description="Helical" evidence="8">
    <location>
        <begin position="222"/>
        <end position="241"/>
    </location>
</feature>
<dbReference type="Pfam" id="PF21902">
    <property type="entry name" value="PTM1-like_N"/>
    <property type="match status" value="1"/>
</dbReference>
<feature type="transmembrane region" description="Helical" evidence="8">
    <location>
        <begin position="295"/>
        <end position="318"/>
    </location>
</feature>
<dbReference type="EMBL" id="JAAMPI010000049">
    <property type="protein sequence ID" value="KAF4636805.1"/>
    <property type="molecule type" value="Genomic_DNA"/>
</dbReference>
<gene>
    <name evidence="12" type="ORF">G7Y89_g1293</name>
</gene>
<keyword evidence="4 9" id="KW-0732">Signal</keyword>
<keyword evidence="3 8" id="KW-0812">Transmembrane</keyword>
<feature type="region of interest" description="Disordered" evidence="7">
    <location>
        <begin position="442"/>
        <end position="469"/>
    </location>
</feature>
<comment type="caution">
    <text evidence="12">The sequence shown here is derived from an EMBL/GenBank/DDBJ whole genome shotgun (WGS) entry which is preliminary data.</text>
</comment>
<dbReference type="GO" id="GO:0042147">
    <property type="term" value="P:retrograde transport, endosome to Golgi"/>
    <property type="evidence" value="ECO:0007669"/>
    <property type="project" value="TreeGrafter"/>
</dbReference>
<dbReference type="GO" id="GO:0016020">
    <property type="term" value="C:membrane"/>
    <property type="evidence" value="ECO:0007669"/>
    <property type="project" value="UniProtKB-SubCell"/>
</dbReference>
<feature type="transmembrane region" description="Helical" evidence="8">
    <location>
        <begin position="379"/>
        <end position="400"/>
    </location>
</feature>
<evidence type="ECO:0000256" key="5">
    <source>
        <dbReference type="ARBA" id="ARBA00022989"/>
    </source>
</evidence>
<keyword evidence="6 8" id="KW-0472">Membrane</keyword>
<dbReference type="AlphaFoldDB" id="A0A8H4RXE1"/>
<evidence type="ECO:0000256" key="6">
    <source>
        <dbReference type="ARBA" id="ARBA00023136"/>
    </source>
</evidence>
<evidence type="ECO:0000256" key="2">
    <source>
        <dbReference type="ARBA" id="ARBA00007883"/>
    </source>
</evidence>
<evidence type="ECO:0008006" key="14">
    <source>
        <dbReference type="Google" id="ProtNLM"/>
    </source>
</evidence>
<dbReference type="InterPro" id="IPR009637">
    <property type="entry name" value="GPR107/GPR108-like"/>
</dbReference>
<organism evidence="12 13">
    <name type="scientific">Cudoniella acicularis</name>
    <dbReference type="NCBI Taxonomy" id="354080"/>
    <lineage>
        <taxon>Eukaryota</taxon>
        <taxon>Fungi</taxon>
        <taxon>Dikarya</taxon>
        <taxon>Ascomycota</taxon>
        <taxon>Pezizomycotina</taxon>
        <taxon>Leotiomycetes</taxon>
        <taxon>Helotiales</taxon>
        <taxon>Tricladiaceae</taxon>
        <taxon>Cudoniella</taxon>
    </lineage>
</organism>
<feature type="transmembrane region" description="Helical" evidence="8">
    <location>
        <begin position="272"/>
        <end position="289"/>
    </location>
</feature>
<dbReference type="Pfam" id="PF06814">
    <property type="entry name" value="GOST_TM"/>
    <property type="match status" value="2"/>
</dbReference>
<dbReference type="InterPro" id="IPR053937">
    <property type="entry name" value="GOST_TM"/>
</dbReference>
<evidence type="ECO:0000259" key="11">
    <source>
        <dbReference type="Pfam" id="PF21902"/>
    </source>
</evidence>
<feature type="chain" id="PRO_5034965085" description="Intimal thickness related receptor IRP domain-containing protein" evidence="9">
    <location>
        <begin position="21"/>
        <end position="526"/>
    </location>
</feature>
<comment type="subcellular location">
    <subcellularLocation>
        <location evidence="1">Membrane</location>
        <topology evidence="1">Multi-pass membrane protein</topology>
    </subcellularLocation>
</comment>
<evidence type="ECO:0000313" key="12">
    <source>
        <dbReference type="EMBL" id="KAF4636805.1"/>
    </source>
</evidence>
<keyword evidence="13" id="KW-1185">Reference proteome</keyword>
<evidence type="ECO:0000256" key="9">
    <source>
        <dbReference type="SAM" id="SignalP"/>
    </source>
</evidence>
<dbReference type="PANTHER" id="PTHR21229:SF1">
    <property type="entry name" value="GH17801P"/>
    <property type="match status" value="1"/>
</dbReference>
<feature type="domain" description="GOST seven transmembrane" evidence="10">
    <location>
        <begin position="323"/>
        <end position="407"/>
    </location>
</feature>
<evidence type="ECO:0000256" key="4">
    <source>
        <dbReference type="ARBA" id="ARBA00022729"/>
    </source>
</evidence>
<feature type="domain" description="GOST seven transmembrane" evidence="10">
    <location>
        <begin position="187"/>
        <end position="318"/>
    </location>
</feature>
<evidence type="ECO:0000259" key="10">
    <source>
        <dbReference type="Pfam" id="PF06814"/>
    </source>
</evidence>
<keyword evidence="5 8" id="KW-1133">Transmembrane helix</keyword>
<proteinExistence type="inferred from homology"/>
<dbReference type="GO" id="GO:0005794">
    <property type="term" value="C:Golgi apparatus"/>
    <property type="evidence" value="ECO:0007669"/>
    <property type="project" value="TreeGrafter"/>
</dbReference>
<reference evidence="12 13" key="1">
    <citation type="submission" date="2020-03" db="EMBL/GenBank/DDBJ databases">
        <title>Draft Genome Sequence of Cudoniella acicularis.</title>
        <authorList>
            <person name="Buettner E."/>
            <person name="Kellner H."/>
        </authorList>
    </citation>
    <scope>NUCLEOTIDE SEQUENCE [LARGE SCALE GENOMIC DNA]</scope>
    <source>
        <strain evidence="12 13">DSM 108380</strain>
    </source>
</reference>
<feature type="domain" description="PTM1-like N-terminal" evidence="11">
    <location>
        <begin position="31"/>
        <end position="175"/>
    </location>
</feature>
<evidence type="ECO:0000256" key="7">
    <source>
        <dbReference type="SAM" id="MobiDB-lite"/>
    </source>
</evidence>
<dbReference type="Proteomes" id="UP000566819">
    <property type="component" value="Unassembled WGS sequence"/>
</dbReference>
<accession>A0A8H4RXE1</accession>
<evidence type="ECO:0000256" key="3">
    <source>
        <dbReference type="ARBA" id="ARBA00022692"/>
    </source>
</evidence>
<comment type="similarity">
    <text evidence="2">Belongs to the LU7TM family.</text>
</comment>
<dbReference type="PROSITE" id="PS51257">
    <property type="entry name" value="PROKAR_LIPOPROTEIN"/>
    <property type="match status" value="1"/>
</dbReference>